<dbReference type="InterPro" id="IPR036477">
    <property type="entry name" value="Formyl_transf_N_sf"/>
</dbReference>
<evidence type="ECO:0000259" key="1">
    <source>
        <dbReference type="Pfam" id="PF00551"/>
    </source>
</evidence>
<feature type="domain" description="Formyl transferase N-terminal" evidence="1">
    <location>
        <begin position="125"/>
        <end position="193"/>
    </location>
</feature>
<evidence type="ECO:0000313" key="3">
    <source>
        <dbReference type="Proteomes" id="UP000250186"/>
    </source>
</evidence>
<organism evidence="2 3">
    <name type="scientific">Lonsdalea populi</name>
    <dbReference type="NCBI Taxonomy" id="1172565"/>
    <lineage>
        <taxon>Bacteria</taxon>
        <taxon>Pseudomonadati</taxon>
        <taxon>Pseudomonadota</taxon>
        <taxon>Gammaproteobacteria</taxon>
        <taxon>Enterobacterales</taxon>
        <taxon>Pectobacteriaceae</taxon>
        <taxon>Lonsdalea</taxon>
    </lineage>
</organism>
<keyword evidence="3" id="KW-1185">Reference proteome</keyword>
<dbReference type="Pfam" id="PF00551">
    <property type="entry name" value="Formyl_trans_N"/>
    <property type="match status" value="1"/>
</dbReference>
<dbReference type="SUPFAM" id="SSF53328">
    <property type="entry name" value="Formyltransferase"/>
    <property type="match status" value="1"/>
</dbReference>
<proteinExistence type="predicted"/>
<dbReference type="Gene3D" id="3.40.50.170">
    <property type="entry name" value="Formyl transferase, N-terminal domain"/>
    <property type="match status" value="1"/>
</dbReference>
<gene>
    <name evidence="2" type="ORF">AU492_08410</name>
</gene>
<dbReference type="Proteomes" id="UP000250186">
    <property type="component" value="Unassembled WGS sequence"/>
</dbReference>
<dbReference type="InterPro" id="IPR002376">
    <property type="entry name" value="Formyl_transf_N"/>
</dbReference>
<dbReference type="EMBL" id="LUSW01000016">
    <property type="protein sequence ID" value="RAT34419.1"/>
    <property type="molecule type" value="Genomic_DNA"/>
</dbReference>
<evidence type="ECO:0000313" key="2">
    <source>
        <dbReference type="EMBL" id="RAT34419.1"/>
    </source>
</evidence>
<comment type="caution">
    <text evidence="2">The sequence shown here is derived from an EMBL/GenBank/DDBJ whole genome shotgun (WGS) entry which is preliminary data.</text>
</comment>
<reference evidence="2 3" key="1">
    <citation type="submission" date="2016-02" db="EMBL/GenBank/DDBJ databases">
        <title>Species-wide whole genome sequencing reveals diversity, host range in Lonsdalea quercina.</title>
        <authorList>
            <person name="Li Y."/>
        </authorList>
    </citation>
    <scope>NUCLEOTIDE SEQUENCE [LARGE SCALE GENOMIC DNA]</scope>
    <source>
        <strain evidence="2 3">CFCC 12721</strain>
    </source>
</reference>
<protein>
    <recommendedName>
        <fullName evidence="1">Formyl transferase N-terminal domain-containing protein</fullName>
    </recommendedName>
</protein>
<sequence length="272" mass="30898">MIICITETFFHTSFLHEKLKDEDILWIVRNARNLDKSTLTNVHAELTKRARITDDDVALLKKAYGGLSQAEIYLAKKYGVPQSHALSSAYLVDTKTLSERFLDTHREQISKHSPDGAMVFLDIMLKPCWLGFFNNKIINAHSAVLPFARGMHAIEQIAALESPEALENAAGATIHYIDAGIDTGPIIRSEKISHLWEQESIWAIKGESYLLAFQLMYDYLSKENTFTLTDALLHQNQQPGPLFMRKDFTSEKQEISEQRFLNMKEEAIHAGC</sequence>
<name>A0ABX9EPB6_9GAMM</name>
<accession>A0ABX9EPB6</accession>